<keyword evidence="3" id="KW-0732">Signal</keyword>
<keyword evidence="2" id="KW-0472">Membrane</keyword>
<comment type="caution">
    <text evidence="5">The sequence shown here is derived from an EMBL/GenBank/DDBJ whole genome shotgun (WGS) entry which is preliminary data.</text>
</comment>
<protein>
    <recommendedName>
        <fullName evidence="4">Bacterial surface antigen (D15) domain-containing protein</fullName>
    </recommendedName>
</protein>
<name>A0A840D1E9_9BACE</name>
<evidence type="ECO:0000259" key="4">
    <source>
        <dbReference type="Pfam" id="PF01103"/>
    </source>
</evidence>
<dbReference type="RefSeq" id="WP_044165859.1">
    <property type="nucleotide sequence ID" value="NZ_JACIER010000004.1"/>
</dbReference>
<reference evidence="5" key="1">
    <citation type="submission" date="2020-08" db="EMBL/GenBank/DDBJ databases">
        <title>Genomic Encyclopedia of Type Strains, Phase IV (KMG-IV): sequencing the most valuable type-strain genomes for metagenomic binning, comparative biology and taxonomic classification.</title>
        <authorList>
            <person name="Goeker M."/>
        </authorList>
    </citation>
    <scope>NUCLEOTIDE SEQUENCE [LARGE SCALE GENOMIC DNA]</scope>
    <source>
        <strain evidence="5">DSM 105720</strain>
    </source>
</reference>
<dbReference type="InterPro" id="IPR000184">
    <property type="entry name" value="Bac_surfAg_D15"/>
</dbReference>
<dbReference type="GO" id="GO:0019867">
    <property type="term" value="C:outer membrane"/>
    <property type="evidence" value="ECO:0007669"/>
    <property type="project" value="InterPro"/>
</dbReference>
<dbReference type="AlphaFoldDB" id="A0A840D1E9"/>
<dbReference type="Gene3D" id="2.40.160.50">
    <property type="entry name" value="membrane protein fhac: a member of the omp85/tpsb transporter family"/>
    <property type="match status" value="1"/>
</dbReference>
<feature type="domain" description="Bacterial surface antigen (D15)" evidence="4">
    <location>
        <begin position="139"/>
        <end position="381"/>
    </location>
</feature>
<gene>
    <name evidence="5" type="ORF">GGR06_001196</name>
</gene>
<evidence type="ECO:0000256" key="2">
    <source>
        <dbReference type="ARBA" id="ARBA00023136"/>
    </source>
</evidence>
<keyword evidence="6" id="KW-1185">Reference proteome</keyword>
<evidence type="ECO:0000256" key="3">
    <source>
        <dbReference type="SAM" id="SignalP"/>
    </source>
</evidence>
<evidence type="ECO:0000313" key="5">
    <source>
        <dbReference type="EMBL" id="MBB4043414.1"/>
    </source>
</evidence>
<proteinExistence type="predicted"/>
<accession>A0A840D1E9</accession>
<dbReference type="Proteomes" id="UP000560658">
    <property type="component" value="Unassembled WGS sequence"/>
</dbReference>
<dbReference type="EMBL" id="JACIER010000004">
    <property type="protein sequence ID" value="MBB4043414.1"/>
    <property type="molecule type" value="Genomic_DNA"/>
</dbReference>
<feature type="chain" id="PRO_5032921560" description="Bacterial surface antigen (D15) domain-containing protein" evidence="3">
    <location>
        <begin position="23"/>
        <end position="400"/>
    </location>
</feature>
<organism evidence="5 6">
    <name type="scientific">Bacteroides reticulotermitis</name>
    <dbReference type="NCBI Taxonomy" id="1133319"/>
    <lineage>
        <taxon>Bacteria</taxon>
        <taxon>Pseudomonadati</taxon>
        <taxon>Bacteroidota</taxon>
        <taxon>Bacteroidia</taxon>
        <taxon>Bacteroidales</taxon>
        <taxon>Bacteroidaceae</taxon>
        <taxon>Bacteroides</taxon>
    </lineage>
</organism>
<evidence type="ECO:0000256" key="1">
    <source>
        <dbReference type="ARBA" id="ARBA00004370"/>
    </source>
</evidence>
<dbReference type="Pfam" id="PF01103">
    <property type="entry name" value="Omp85"/>
    <property type="match status" value="1"/>
</dbReference>
<comment type="subcellular location">
    <subcellularLocation>
        <location evidence="1">Membrane</location>
    </subcellularLocation>
</comment>
<sequence length="400" mass="45780">MTEQAKKIILVALLFSTQTLIGAQTVHTTAEVTVGDSIIPSAVSSDTAFVKRSFFKKFIDYFNDANKEKKNKKFDFSIIGGPHYSSDTKLGLGMVAAGLYHADAKDSLSPPSNISLYGDVSTVGFYLLGVRGTHLFPYEKYRFNYNLYFYSFPSYYWGRGYENGANNDNKSEYKRFQAQVKLDFMFRVARNFYIGPLAVFDYIDGRNFEKPELWEGMSARTTNVSTGFSLLYDSRDFLTNAYQGYYLRVDQRFSPAFLGNEYAFSSTELTTSYYRRVWKGGVLAGQFHTLLNYGEPPWGLMATLGSSYSMRGYYEGRYRDKCAMDAQLELRQHVWKRNGVAAWVGLGTIFPKFSEFDAGRILPNYGVGYRWEFKKRVNVRLDLGFGKHQTGFIFNINEAF</sequence>
<feature type="signal peptide" evidence="3">
    <location>
        <begin position="1"/>
        <end position="22"/>
    </location>
</feature>
<evidence type="ECO:0000313" key="6">
    <source>
        <dbReference type="Proteomes" id="UP000560658"/>
    </source>
</evidence>